<evidence type="ECO:0000313" key="1">
    <source>
        <dbReference type="EMBL" id="ELZ43759.1"/>
    </source>
</evidence>
<dbReference type="Proteomes" id="UP000011586">
    <property type="component" value="Unassembled WGS sequence"/>
</dbReference>
<dbReference type="AlphaFoldDB" id="M0EBG4"/>
<evidence type="ECO:0008006" key="3">
    <source>
        <dbReference type="Google" id="ProtNLM"/>
    </source>
</evidence>
<accession>M0EBG4</accession>
<proteinExistence type="predicted"/>
<name>M0EBG4_9EURY</name>
<gene>
    <name evidence="1" type="ORF">C463_08824</name>
</gene>
<protein>
    <recommendedName>
        <fullName evidence="3">Archaeal glycosylation protein B peripheral domain-containing protein</fullName>
    </recommendedName>
</protein>
<keyword evidence="2" id="KW-1185">Reference proteome</keyword>
<reference evidence="1 2" key="1">
    <citation type="journal article" date="2014" name="PLoS Genet.">
        <title>Phylogenetically driven sequencing of extremely halophilic archaea reveals strategies for static and dynamic osmo-response.</title>
        <authorList>
            <person name="Becker E.A."/>
            <person name="Seitzer P.M."/>
            <person name="Tritt A."/>
            <person name="Larsen D."/>
            <person name="Krusor M."/>
            <person name="Yao A.I."/>
            <person name="Wu D."/>
            <person name="Madern D."/>
            <person name="Eisen J.A."/>
            <person name="Darling A.E."/>
            <person name="Facciotti M.T."/>
        </authorList>
    </citation>
    <scope>NUCLEOTIDE SEQUENCE [LARGE SCALE GENOMIC DNA]</scope>
    <source>
        <strain evidence="1 2">DSM 19288</strain>
    </source>
</reference>
<comment type="caution">
    <text evidence="1">The sequence shown here is derived from an EMBL/GenBank/DDBJ whole genome shotgun (WGS) entry which is preliminary data.</text>
</comment>
<dbReference type="PATRIC" id="fig|1227465.4.peg.1731"/>
<dbReference type="EMBL" id="AOJK01000041">
    <property type="protein sequence ID" value="ELZ43759.1"/>
    <property type="molecule type" value="Genomic_DNA"/>
</dbReference>
<organism evidence="1 2">
    <name type="scientific">Halorubrum californiense DSM 19288</name>
    <dbReference type="NCBI Taxonomy" id="1227465"/>
    <lineage>
        <taxon>Archaea</taxon>
        <taxon>Methanobacteriati</taxon>
        <taxon>Methanobacteriota</taxon>
        <taxon>Stenosarchaea group</taxon>
        <taxon>Halobacteria</taxon>
        <taxon>Halobacteriales</taxon>
        <taxon>Haloferacaceae</taxon>
        <taxon>Halorubrum</taxon>
    </lineage>
</organism>
<dbReference type="STRING" id="1227465.C463_08824"/>
<sequence>MLVPSLVGQTTYDRAQFDAALAVDAHANETSSEYPQNFVLSQWGDNRMYNYFVSGESRSYGYARSTYDEFLTASNPDEWYNQHHSRVGYVVITERDRDSAANTTYTALYEGLGVGANGTNSVGRYQLIHSGSGVRTFALVSGARIQVTGSSTTSATATTTVSLRGVDYEYHRTGAVVNGTATIRVAHPGTYHVGNRTVTISDRDILAGNQTSISVS</sequence>
<evidence type="ECO:0000313" key="2">
    <source>
        <dbReference type="Proteomes" id="UP000011586"/>
    </source>
</evidence>